<evidence type="ECO:0000313" key="4">
    <source>
        <dbReference type="EMBL" id="TXG57139.1"/>
    </source>
</evidence>
<organism evidence="4 5">
    <name type="scientific">Acer yangbiense</name>
    <dbReference type="NCBI Taxonomy" id="1000413"/>
    <lineage>
        <taxon>Eukaryota</taxon>
        <taxon>Viridiplantae</taxon>
        <taxon>Streptophyta</taxon>
        <taxon>Embryophyta</taxon>
        <taxon>Tracheophyta</taxon>
        <taxon>Spermatophyta</taxon>
        <taxon>Magnoliopsida</taxon>
        <taxon>eudicotyledons</taxon>
        <taxon>Gunneridae</taxon>
        <taxon>Pentapetalae</taxon>
        <taxon>rosids</taxon>
        <taxon>malvids</taxon>
        <taxon>Sapindales</taxon>
        <taxon>Sapindaceae</taxon>
        <taxon>Hippocastanoideae</taxon>
        <taxon>Acereae</taxon>
        <taxon>Acer</taxon>
    </lineage>
</organism>
<keyword evidence="1" id="KW-0479">Metal-binding</keyword>
<feature type="domain" description="CCHC-type" evidence="3">
    <location>
        <begin position="178"/>
        <end position="191"/>
    </location>
</feature>
<feature type="compositionally biased region" description="Basic and acidic residues" evidence="2">
    <location>
        <begin position="267"/>
        <end position="277"/>
    </location>
</feature>
<dbReference type="InterPro" id="IPR001878">
    <property type="entry name" value="Znf_CCHC"/>
</dbReference>
<dbReference type="Pfam" id="PF03372">
    <property type="entry name" value="Exo_endo_phos"/>
    <property type="match status" value="1"/>
</dbReference>
<dbReference type="InterPro" id="IPR036691">
    <property type="entry name" value="Endo/exonu/phosph_ase_sf"/>
</dbReference>
<evidence type="ECO:0000259" key="3">
    <source>
        <dbReference type="PROSITE" id="PS50158"/>
    </source>
</evidence>
<keyword evidence="1" id="KW-0863">Zinc-finger</keyword>
<dbReference type="GO" id="GO:0003824">
    <property type="term" value="F:catalytic activity"/>
    <property type="evidence" value="ECO:0007669"/>
    <property type="project" value="InterPro"/>
</dbReference>
<name>A0A5C7HK10_9ROSI</name>
<dbReference type="InterPro" id="IPR040256">
    <property type="entry name" value="At4g02000-like"/>
</dbReference>
<evidence type="ECO:0000313" key="5">
    <source>
        <dbReference type="Proteomes" id="UP000323000"/>
    </source>
</evidence>
<comment type="caution">
    <text evidence="4">The sequence shown here is derived from an EMBL/GenBank/DDBJ whole genome shotgun (WGS) entry which is preliminary data.</text>
</comment>
<gene>
    <name evidence="4" type="ORF">EZV62_018452</name>
</gene>
<dbReference type="OrthoDB" id="1001388at2759"/>
<keyword evidence="1" id="KW-0862">Zinc</keyword>
<dbReference type="Pfam" id="PF14392">
    <property type="entry name" value="zf-CCHC_4"/>
    <property type="match status" value="1"/>
</dbReference>
<proteinExistence type="predicted"/>
<dbReference type="SUPFAM" id="SSF56219">
    <property type="entry name" value="DNase I-like"/>
    <property type="match status" value="1"/>
</dbReference>
<dbReference type="GO" id="GO:0003676">
    <property type="term" value="F:nucleic acid binding"/>
    <property type="evidence" value="ECO:0007669"/>
    <property type="project" value="InterPro"/>
</dbReference>
<evidence type="ECO:0000256" key="1">
    <source>
        <dbReference type="PROSITE-ProRule" id="PRU00047"/>
    </source>
</evidence>
<protein>
    <recommendedName>
        <fullName evidence="3">CCHC-type domain-containing protein</fullName>
    </recommendedName>
</protein>
<dbReference type="InterPro" id="IPR025836">
    <property type="entry name" value="Zn_knuckle_CX2CX4HX4C"/>
</dbReference>
<dbReference type="PANTHER" id="PTHR31286">
    <property type="entry name" value="GLYCINE-RICH CELL WALL STRUCTURAL PROTEIN 1.8-LIKE"/>
    <property type="match status" value="1"/>
</dbReference>
<dbReference type="InterPro" id="IPR005135">
    <property type="entry name" value="Endo/exonuclease/phosphatase"/>
</dbReference>
<feature type="region of interest" description="Disordered" evidence="2">
    <location>
        <begin position="261"/>
        <end position="286"/>
    </location>
</feature>
<dbReference type="GO" id="GO:0008270">
    <property type="term" value="F:zinc ion binding"/>
    <property type="evidence" value="ECO:0007669"/>
    <property type="project" value="UniProtKB-KW"/>
</dbReference>
<dbReference type="Gene3D" id="3.60.10.10">
    <property type="entry name" value="Endonuclease/exonuclease/phosphatase"/>
    <property type="match status" value="1"/>
</dbReference>
<dbReference type="EMBL" id="VAHF01000008">
    <property type="protein sequence ID" value="TXG57139.1"/>
    <property type="molecule type" value="Genomic_DNA"/>
</dbReference>
<reference evidence="5" key="1">
    <citation type="journal article" date="2019" name="Gigascience">
        <title>De novo genome assembly of the endangered Acer yangbiense, a plant species with extremely small populations endemic to Yunnan Province, China.</title>
        <authorList>
            <person name="Yang J."/>
            <person name="Wariss H.M."/>
            <person name="Tao L."/>
            <person name="Zhang R."/>
            <person name="Yun Q."/>
            <person name="Hollingsworth P."/>
            <person name="Dao Z."/>
            <person name="Luo G."/>
            <person name="Guo H."/>
            <person name="Ma Y."/>
            <person name="Sun W."/>
        </authorList>
    </citation>
    <scope>NUCLEOTIDE SEQUENCE [LARGE SCALE GENOMIC DNA]</scope>
    <source>
        <strain evidence="5">cv. Malutang</strain>
    </source>
</reference>
<dbReference type="InterPro" id="IPR025558">
    <property type="entry name" value="DUF4283"/>
</dbReference>
<dbReference type="AlphaFoldDB" id="A0A5C7HK10"/>
<sequence>MGDSEIAKLYEKLSIADEDSAIYEMAEEDQLEGVAEVDICLVGKIISGKKANREAFKNLIEKLWSQFGRVEIESVGVNIFVFHFNNQEERNRIWNRGPWYFDNSLIALEKPEGMGNISNLKFNKVEMWIQIHDVPIMCMNRKAAKWMANQIGWLKLKLDKSNNIVMVSLKYERLPEFCYVCGRIGHGSKDCSDEEAKNGALMSDSSKYGSWMRAYIPDKQKLRSEQQIEEYSKVQSRGLKDRNGVKEGGLQKPIIGSLSTQVEELTDSDKGQKEESNVSHTKTISSISGLRSSQSLRLRIEGPIEEVKLIKKKAEVDGKVNYGSVLKVVNSTEIVSVPALQVESPIVVSDPSEETIMVCSSQPSTLSSPIKTNTRNWKRLERLKKTEIEMQNQSTFFQNLQMVSTKGKKSSNGIDSTTMSKSKFNIAGKRSRLGKYKNYPQFSSKEKGTLSSSLKRWDVQFGKRKLVIGSGVENGVNKKGRISASIQDVINLAEPGCSGGLMLMWKKEMKVTVLSFSVGHIDVRIQMDDGFMWRFSGMYGDPSPGKRVRSWELLRRLREVDRLPWICGGDFNELLCMNEKVRGPKFTWNNKREGKLNIQERIDRILANNLWRDRFEYVKVKHLGFHTSDHRLILLKCDKSSQHMKSSSPRCTVCSDPVETSAHAIFWCKEAKKCWRMTDIVCPLDEVNQLTAIDVFIRKGKPSMLVVSGALSLLSEFQTSKRATSSQLVSVHDLKRALQLSSRSIHDVKQRFQLQFWDTGMLAEAVLHAHV</sequence>
<dbReference type="PANTHER" id="PTHR31286:SF167">
    <property type="entry name" value="OS09G0268800 PROTEIN"/>
    <property type="match status" value="1"/>
</dbReference>
<dbReference type="Pfam" id="PF14111">
    <property type="entry name" value="DUF4283"/>
    <property type="match status" value="1"/>
</dbReference>
<dbReference type="PROSITE" id="PS50158">
    <property type="entry name" value="ZF_CCHC"/>
    <property type="match status" value="1"/>
</dbReference>
<keyword evidence="5" id="KW-1185">Reference proteome</keyword>
<evidence type="ECO:0000256" key="2">
    <source>
        <dbReference type="SAM" id="MobiDB-lite"/>
    </source>
</evidence>
<accession>A0A5C7HK10</accession>
<dbReference type="Proteomes" id="UP000323000">
    <property type="component" value="Chromosome 8"/>
</dbReference>